<keyword evidence="4" id="KW-1185">Reference proteome</keyword>
<evidence type="ECO:0000256" key="1">
    <source>
        <dbReference type="SAM" id="Phobius"/>
    </source>
</evidence>
<sequence>MYDEKFTLESEVGDMDFFKSNAGNLALLSLLLVGVLAASVLFPSMPNVFSSVKMNNPCSPSVMNTIAASKDDLEKALKEVSMADKTVIISMVNKAYVESEEKTMLDLFMESFWSGEGTRSLVNHLLLVTVDQTAFDRCMFLRLRCYRLWIDDMDSEGEKLYMSDEFIKMMWRRTLFLADVLRRGYSFIFTDMDVIWLRNPFTRLSQDQREDLQISCDRFYGDSWSAANPINTGFYYVRSNSKTVALFEAWYAMKANSTGKKEQDVLQEMRDMGELSRLGIKVRYLDTLYFSGFCQDSRDFGAVITVHANCCRTINAKVADLWAVLHDWNRFKAFTNQTSSFQWSNRTACIQSW</sequence>
<evidence type="ECO:0000313" key="3">
    <source>
        <dbReference type="EMBL" id="DAD18300.1"/>
    </source>
</evidence>
<evidence type="ECO:0000313" key="4">
    <source>
        <dbReference type="Proteomes" id="UP000607653"/>
    </source>
</evidence>
<organism evidence="3 4">
    <name type="scientific">Nelumbo nucifera</name>
    <name type="common">Sacred lotus</name>
    <dbReference type="NCBI Taxonomy" id="4432"/>
    <lineage>
        <taxon>Eukaryota</taxon>
        <taxon>Viridiplantae</taxon>
        <taxon>Streptophyta</taxon>
        <taxon>Embryophyta</taxon>
        <taxon>Tracheophyta</taxon>
        <taxon>Spermatophyta</taxon>
        <taxon>Magnoliopsida</taxon>
        <taxon>Proteales</taxon>
        <taxon>Nelumbonaceae</taxon>
        <taxon>Nelumbo</taxon>
    </lineage>
</organism>
<dbReference type="InterPro" id="IPR044821">
    <property type="entry name" value="At1g28695/At4g15970-like"/>
</dbReference>
<reference evidence="3 4" key="1">
    <citation type="journal article" date="2020" name="Mol. Biol. Evol.">
        <title>Distinct Expression and Methylation Patterns for Genes with Different Fates following a Single Whole-Genome Duplication in Flowering Plants.</title>
        <authorList>
            <person name="Shi T."/>
            <person name="Rahmani R.S."/>
            <person name="Gugger P.F."/>
            <person name="Wang M."/>
            <person name="Li H."/>
            <person name="Zhang Y."/>
            <person name="Li Z."/>
            <person name="Wang Q."/>
            <person name="Van de Peer Y."/>
            <person name="Marchal K."/>
            <person name="Chen J."/>
        </authorList>
    </citation>
    <scope>NUCLEOTIDE SEQUENCE [LARGE SCALE GENOMIC DNA]</scope>
    <source>
        <tissue evidence="3">Leaf</tissue>
    </source>
</reference>
<dbReference type="Proteomes" id="UP000607653">
    <property type="component" value="Unassembled WGS sequence"/>
</dbReference>
<protein>
    <recommendedName>
        <fullName evidence="2">Nucleotide-diphospho-sugar transferase domain-containing protein</fullName>
    </recommendedName>
</protein>
<dbReference type="Pfam" id="PF03407">
    <property type="entry name" value="Nucleotid_trans"/>
    <property type="match status" value="1"/>
</dbReference>
<evidence type="ECO:0000259" key="2">
    <source>
        <dbReference type="Pfam" id="PF03407"/>
    </source>
</evidence>
<proteinExistence type="predicted"/>
<dbReference type="PANTHER" id="PTHR46038:SF12">
    <property type="entry name" value="OS03G0731800 PROTEIN"/>
    <property type="match status" value="1"/>
</dbReference>
<keyword evidence="1" id="KW-1133">Transmembrane helix</keyword>
<name>A0A822XDA6_NELNU</name>
<keyword evidence="1" id="KW-0812">Transmembrane</keyword>
<dbReference type="EMBL" id="DUZY01000001">
    <property type="protein sequence ID" value="DAD18300.1"/>
    <property type="molecule type" value="Genomic_DNA"/>
</dbReference>
<keyword evidence="1" id="KW-0472">Membrane</keyword>
<comment type="caution">
    <text evidence="3">The sequence shown here is derived from an EMBL/GenBank/DDBJ whole genome shotgun (WGS) entry which is preliminary data.</text>
</comment>
<feature type="domain" description="Nucleotide-diphospho-sugar transferase" evidence="2">
    <location>
        <begin position="121"/>
        <end position="321"/>
    </location>
</feature>
<dbReference type="AlphaFoldDB" id="A0A822XDA6"/>
<gene>
    <name evidence="3" type="ORF">HUJ06_019763</name>
</gene>
<dbReference type="PANTHER" id="PTHR46038">
    <property type="entry name" value="EXPRESSED PROTEIN-RELATED"/>
    <property type="match status" value="1"/>
</dbReference>
<feature type="transmembrane region" description="Helical" evidence="1">
    <location>
        <begin position="25"/>
        <end position="45"/>
    </location>
</feature>
<dbReference type="InterPro" id="IPR005069">
    <property type="entry name" value="Nucl-diP-sugar_transferase"/>
</dbReference>
<accession>A0A822XDA6</accession>